<dbReference type="PANTHER" id="PTHR33747">
    <property type="entry name" value="UPF0225 PROTEIN SCO1677"/>
    <property type="match status" value="1"/>
</dbReference>
<dbReference type="Proteomes" id="UP001064632">
    <property type="component" value="Chromosome"/>
</dbReference>
<sequence>MNQPTSLMSPLTDDEVEQLMRFLDERAVVRDGMSLEMLDGFATALISGPEAILPSEWLPHVWSELPDEAASLFADEGEANNIIGLVIRHYNAIAGVLAQGGAEFSPWITEFELDDDVVSYGQDWALGYLRGVGLRQDLWLPLLDDPEWQDDWRAVEVLACGPDDESTGSEVETQEQRDELIDQMANFALDAHDFWLEARLTPKTQRRAEPKQGRNDLCRCGSGKKYKNCCGAAG</sequence>
<dbReference type="RefSeq" id="WP_261693737.1">
    <property type="nucleotide sequence ID" value="NZ_CP104694.1"/>
</dbReference>
<gene>
    <name evidence="1" type="ORF">N4264_18660</name>
</gene>
<proteinExistence type="predicted"/>
<dbReference type="SUPFAM" id="SSF101327">
    <property type="entry name" value="YgfB-like"/>
    <property type="match status" value="1"/>
</dbReference>
<dbReference type="NCBIfam" id="TIGR02292">
    <property type="entry name" value="ygfB_yecA"/>
    <property type="match status" value="1"/>
</dbReference>
<dbReference type="Pfam" id="PF03695">
    <property type="entry name" value="UPF0149"/>
    <property type="match status" value="1"/>
</dbReference>
<dbReference type="PANTHER" id="PTHR33747:SF1">
    <property type="entry name" value="ADENYLATE CYCLASE-ASSOCIATED CAP C-TERMINAL DOMAIN-CONTAINING PROTEIN"/>
    <property type="match status" value="1"/>
</dbReference>
<dbReference type="Pfam" id="PF02810">
    <property type="entry name" value="SEC-C"/>
    <property type="match status" value="1"/>
</dbReference>
<dbReference type="SUPFAM" id="SSF103642">
    <property type="entry name" value="Sec-C motif"/>
    <property type="match status" value="1"/>
</dbReference>
<evidence type="ECO:0000313" key="1">
    <source>
        <dbReference type="EMBL" id="UXI66757.1"/>
    </source>
</evidence>
<evidence type="ECO:0000313" key="2">
    <source>
        <dbReference type="Proteomes" id="UP001064632"/>
    </source>
</evidence>
<dbReference type="InterPro" id="IPR011978">
    <property type="entry name" value="YgfB-like"/>
</dbReference>
<accession>A0ABY6BB42</accession>
<organism evidence="1 2">
    <name type="scientific">Tahibacter amnicola</name>
    <dbReference type="NCBI Taxonomy" id="2976241"/>
    <lineage>
        <taxon>Bacteria</taxon>
        <taxon>Pseudomonadati</taxon>
        <taxon>Pseudomonadota</taxon>
        <taxon>Gammaproteobacteria</taxon>
        <taxon>Lysobacterales</taxon>
        <taxon>Rhodanobacteraceae</taxon>
        <taxon>Tahibacter</taxon>
    </lineage>
</organism>
<dbReference type="Gene3D" id="3.10.450.50">
    <property type="match status" value="1"/>
</dbReference>
<dbReference type="InterPro" id="IPR004027">
    <property type="entry name" value="SEC_C_motif"/>
</dbReference>
<keyword evidence="2" id="KW-1185">Reference proteome</keyword>
<name>A0ABY6BB42_9GAMM</name>
<reference evidence="1" key="1">
    <citation type="submission" date="2022-09" db="EMBL/GenBank/DDBJ databases">
        <title>Tahibacter sp. nov., isolated from a fresh water.</title>
        <authorList>
            <person name="Baek J.H."/>
            <person name="Lee J.K."/>
            <person name="Kim J.M."/>
            <person name="Jeon C.O."/>
        </authorList>
    </citation>
    <scope>NUCLEOTIDE SEQUENCE</scope>
    <source>
        <strain evidence="1">W38</strain>
    </source>
</reference>
<protein>
    <submittedName>
        <fullName evidence="1">UPF0149 family protein</fullName>
    </submittedName>
</protein>
<dbReference type="InterPro" id="IPR036255">
    <property type="entry name" value="YgfB-like_sf"/>
</dbReference>
<dbReference type="EMBL" id="CP104694">
    <property type="protein sequence ID" value="UXI66757.1"/>
    <property type="molecule type" value="Genomic_DNA"/>
</dbReference>